<keyword evidence="1 2" id="KW-0597">Phosphoprotein</keyword>
<comment type="caution">
    <text evidence="4">The sequence shown here is derived from an EMBL/GenBank/DDBJ whole genome shotgun (WGS) entry which is preliminary data.</text>
</comment>
<dbReference type="InterPro" id="IPR011006">
    <property type="entry name" value="CheY-like_superfamily"/>
</dbReference>
<dbReference type="SUPFAM" id="SSF52172">
    <property type="entry name" value="CheY-like"/>
    <property type="match status" value="1"/>
</dbReference>
<dbReference type="EMBL" id="BMOM01000002">
    <property type="protein sequence ID" value="GGL98815.1"/>
    <property type="molecule type" value="Genomic_DNA"/>
</dbReference>
<accession>A0ABQ2GKE1</accession>
<evidence type="ECO:0000256" key="2">
    <source>
        <dbReference type="PROSITE-ProRule" id="PRU00169"/>
    </source>
</evidence>
<dbReference type="Proteomes" id="UP000661918">
    <property type="component" value="Unassembled WGS sequence"/>
</dbReference>
<reference evidence="5" key="1">
    <citation type="journal article" date="2019" name="Int. J. Syst. Evol. Microbiol.">
        <title>The Global Catalogue of Microorganisms (GCM) 10K type strain sequencing project: providing services to taxonomists for standard genome sequencing and annotation.</title>
        <authorList>
            <consortium name="The Broad Institute Genomics Platform"/>
            <consortium name="The Broad Institute Genome Sequencing Center for Infectious Disease"/>
            <person name="Wu L."/>
            <person name="Ma J."/>
        </authorList>
    </citation>
    <scope>NUCLEOTIDE SEQUENCE [LARGE SCALE GENOMIC DNA]</scope>
    <source>
        <strain evidence="5">JCM 15443</strain>
    </source>
</reference>
<proteinExistence type="predicted"/>
<evidence type="ECO:0000259" key="3">
    <source>
        <dbReference type="PROSITE" id="PS50110"/>
    </source>
</evidence>
<evidence type="ECO:0000313" key="5">
    <source>
        <dbReference type="Proteomes" id="UP000661918"/>
    </source>
</evidence>
<feature type="domain" description="Response regulatory" evidence="3">
    <location>
        <begin position="3"/>
        <end position="120"/>
    </location>
</feature>
<dbReference type="InterPro" id="IPR001789">
    <property type="entry name" value="Sig_transdc_resp-reg_receiver"/>
</dbReference>
<dbReference type="InterPro" id="IPR050595">
    <property type="entry name" value="Bact_response_regulator"/>
</dbReference>
<dbReference type="PROSITE" id="PS50110">
    <property type="entry name" value="RESPONSE_REGULATORY"/>
    <property type="match status" value="1"/>
</dbReference>
<dbReference type="PANTHER" id="PTHR44591:SF3">
    <property type="entry name" value="RESPONSE REGULATORY DOMAIN-CONTAINING PROTEIN"/>
    <property type="match status" value="1"/>
</dbReference>
<protein>
    <submittedName>
        <fullName evidence="4">Transcriptional regulator</fullName>
    </submittedName>
</protein>
<dbReference type="PANTHER" id="PTHR44591">
    <property type="entry name" value="STRESS RESPONSE REGULATOR PROTEIN 1"/>
    <property type="match status" value="1"/>
</dbReference>
<keyword evidence="5" id="KW-1185">Reference proteome</keyword>
<dbReference type="CDD" id="cd00156">
    <property type="entry name" value="REC"/>
    <property type="match status" value="1"/>
</dbReference>
<name>A0ABQ2GKE1_9DEIO</name>
<dbReference type="RefSeq" id="WP_188900840.1">
    <property type="nucleotide sequence ID" value="NZ_BMOM01000002.1"/>
</dbReference>
<gene>
    <name evidence="4" type="ORF">GCM10010841_04080</name>
</gene>
<dbReference type="SMART" id="SM00448">
    <property type="entry name" value="REC"/>
    <property type="match status" value="1"/>
</dbReference>
<organism evidence="4 5">
    <name type="scientific">Deinococcus aerophilus</name>
    <dbReference type="NCBI Taxonomy" id="522488"/>
    <lineage>
        <taxon>Bacteria</taxon>
        <taxon>Thermotogati</taxon>
        <taxon>Deinococcota</taxon>
        <taxon>Deinococci</taxon>
        <taxon>Deinococcales</taxon>
        <taxon>Deinococcaceae</taxon>
        <taxon>Deinococcus</taxon>
    </lineage>
</organism>
<feature type="modified residue" description="4-aspartylphosphate" evidence="2">
    <location>
        <position position="53"/>
    </location>
</feature>
<dbReference type="Gene3D" id="3.40.50.2300">
    <property type="match status" value="1"/>
</dbReference>
<evidence type="ECO:0000256" key="1">
    <source>
        <dbReference type="ARBA" id="ARBA00022553"/>
    </source>
</evidence>
<evidence type="ECO:0000313" key="4">
    <source>
        <dbReference type="EMBL" id="GGL98815.1"/>
    </source>
</evidence>
<sequence length="246" mass="26762">MPQIFIVDDSISVRKALEITFKRHSLGSFSAVSGEQALETLEGRPTVDLLMADVIMPGMSGLELCRAVRRDPQFQHLPVVLMSGNIDEDIRRQAREVGANGVLRKPFSPEELIPMVEELLAAVPVAAAPAEPSGAEAEPHAPTPTHLPDGFAQLVAEARQRADVEAVLVLDAQFSVVAGDEPTSELAAQWPMYIRFFMTTAQVVGQALLGDELQAVTLSYAGRQVTFQVQQGHTVVTLNRREKTLN</sequence>
<dbReference type="Pfam" id="PF00072">
    <property type="entry name" value="Response_reg"/>
    <property type="match status" value="1"/>
</dbReference>